<gene>
    <name evidence="4" type="ORF">C9374_011096</name>
</gene>
<evidence type="ECO:0000256" key="1">
    <source>
        <dbReference type="ARBA" id="ARBA00022737"/>
    </source>
</evidence>
<dbReference type="PANTHER" id="PTHR44943:SF8">
    <property type="entry name" value="TPR REPEAT-CONTAINING PROTEIN MJ0263"/>
    <property type="match status" value="1"/>
</dbReference>
<keyword evidence="2" id="KW-0802">TPR repeat</keyword>
<organism evidence="4 5">
    <name type="scientific">Naegleria lovaniensis</name>
    <name type="common">Amoeba</name>
    <dbReference type="NCBI Taxonomy" id="51637"/>
    <lineage>
        <taxon>Eukaryota</taxon>
        <taxon>Discoba</taxon>
        <taxon>Heterolobosea</taxon>
        <taxon>Tetramitia</taxon>
        <taxon>Eutetramitia</taxon>
        <taxon>Vahlkampfiidae</taxon>
        <taxon>Naegleria</taxon>
    </lineage>
</organism>
<reference evidence="4 5" key="1">
    <citation type="journal article" date="2018" name="BMC Genomics">
        <title>The genome of Naegleria lovaniensis, the basis for a comparative approach to unravel pathogenicity factors of the human pathogenic amoeba N. fowleri.</title>
        <authorList>
            <person name="Liechti N."/>
            <person name="Schurch N."/>
            <person name="Bruggmann R."/>
            <person name="Wittwer M."/>
        </authorList>
    </citation>
    <scope>NUCLEOTIDE SEQUENCE [LARGE SCALE GENOMIC DNA]</scope>
    <source>
        <strain evidence="4 5">ATCC 30569</strain>
    </source>
</reference>
<protein>
    <submittedName>
        <fullName evidence="4">Uncharacterized protein</fullName>
    </submittedName>
</protein>
<dbReference type="Gene3D" id="1.25.40.10">
    <property type="entry name" value="Tetratricopeptide repeat domain"/>
    <property type="match status" value="2"/>
</dbReference>
<dbReference type="PANTHER" id="PTHR44943">
    <property type="entry name" value="CELLULOSE SYNTHASE OPERON PROTEIN C"/>
    <property type="match status" value="1"/>
</dbReference>
<keyword evidence="5" id="KW-1185">Reference proteome</keyword>
<dbReference type="GeneID" id="68103550"/>
<evidence type="ECO:0000313" key="5">
    <source>
        <dbReference type="Proteomes" id="UP000816034"/>
    </source>
</evidence>
<feature type="compositionally biased region" description="Low complexity" evidence="3">
    <location>
        <begin position="67"/>
        <end position="85"/>
    </location>
</feature>
<sequence>MLNLARVGLCRKFFKVSSFNNGSSFPMVNVWKTTRFSSSSLSCSFHSSLFIKQKEEAGHSFSEHSPSRNNNNNNNNFDTSSSSSSPQQNIDPEVIRSIHQRISEYSQRVQQARSEDPTASFKSVLSPQEQKDIASCYNNLGFYCLQKLNKTKEALFYFMQSLQLNFNNDPIILFNAASLFEKEGNKPESAAELYLRAIRMDPYFVDAKIRLSRIWASNAEESSRFQGTEYLLKDLMDTHNHFGAVLELAMLYSRKGEHFEQYRELVEEMLDKLLKKFEDGEEHVVDLKETQVIAPDSYRNELISHLDSYMSGLRNSDMGKTLQLEDPASGNLVNLSLEDEESSNGESYPSFEMADMSYRYHAQDSDRVTALDVIYVKTYILKKFQRQFEAKQLFDSIIQIVDNKDFSSPFAKLFSNLSQKEIAMLYMNCAILYNGMGEVNESIALLEKAFDLTKGKDVNVMACLAYYIQEKNPQVSDLLFKRVIALEPEEVQHYIAYSTFLHHQSRTNDAVRLLERTIRKYPHMKEVLQRQIDMMRGLGSDGNLSDMFGTNNN</sequence>
<dbReference type="EMBL" id="PYSW02000048">
    <property type="protein sequence ID" value="KAG2374017.1"/>
    <property type="molecule type" value="Genomic_DNA"/>
</dbReference>
<dbReference type="InterPro" id="IPR019734">
    <property type="entry name" value="TPR_rpt"/>
</dbReference>
<dbReference type="SUPFAM" id="SSF48452">
    <property type="entry name" value="TPR-like"/>
    <property type="match status" value="1"/>
</dbReference>
<accession>A0AA88KIK1</accession>
<feature type="region of interest" description="Disordered" evidence="3">
    <location>
        <begin position="59"/>
        <end position="89"/>
    </location>
</feature>
<dbReference type="Proteomes" id="UP000816034">
    <property type="component" value="Unassembled WGS sequence"/>
</dbReference>
<dbReference type="SMART" id="SM00028">
    <property type="entry name" value="TPR"/>
    <property type="match status" value="3"/>
</dbReference>
<dbReference type="InterPro" id="IPR011990">
    <property type="entry name" value="TPR-like_helical_dom_sf"/>
</dbReference>
<comment type="caution">
    <text evidence="4">The sequence shown here is derived from an EMBL/GenBank/DDBJ whole genome shotgun (WGS) entry which is preliminary data.</text>
</comment>
<dbReference type="AlphaFoldDB" id="A0AA88KIK1"/>
<evidence type="ECO:0000256" key="3">
    <source>
        <dbReference type="SAM" id="MobiDB-lite"/>
    </source>
</evidence>
<dbReference type="InterPro" id="IPR051685">
    <property type="entry name" value="Ycf3/AcsC/BcsC/TPR_MFPF"/>
</dbReference>
<proteinExistence type="predicted"/>
<evidence type="ECO:0000256" key="2">
    <source>
        <dbReference type="ARBA" id="ARBA00022803"/>
    </source>
</evidence>
<keyword evidence="1" id="KW-0677">Repeat</keyword>
<dbReference type="RefSeq" id="XP_044543191.1">
    <property type="nucleotide sequence ID" value="XM_044686713.1"/>
</dbReference>
<dbReference type="Pfam" id="PF13181">
    <property type="entry name" value="TPR_8"/>
    <property type="match status" value="1"/>
</dbReference>
<evidence type="ECO:0000313" key="4">
    <source>
        <dbReference type="EMBL" id="KAG2374017.1"/>
    </source>
</evidence>
<name>A0AA88KIK1_NAELO</name>